<evidence type="ECO:0000313" key="1">
    <source>
        <dbReference type="EMBL" id="SVA56539.1"/>
    </source>
</evidence>
<gene>
    <name evidence="1" type="ORF">METZ01_LOCUS109393</name>
</gene>
<dbReference type="AlphaFoldDB" id="A0A381WVH7"/>
<dbReference type="EMBL" id="UINC01013029">
    <property type="protein sequence ID" value="SVA56539.1"/>
    <property type="molecule type" value="Genomic_DNA"/>
</dbReference>
<accession>A0A381WVH7</accession>
<reference evidence="1" key="1">
    <citation type="submission" date="2018-05" db="EMBL/GenBank/DDBJ databases">
        <authorList>
            <person name="Lanie J.A."/>
            <person name="Ng W.-L."/>
            <person name="Kazmierczak K.M."/>
            <person name="Andrzejewski T.M."/>
            <person name="Davidsen T.M."/>
            <person name="Wayne K.J."/>
            <person name="Tettelin H."/>
            <person name="Glass J.I."/>
            <person name="Rusch D."/>
            <person name="Podicherti R."/>
            <person name="Tsui H.-C.T."/>
            <person name="Winkler M.E."/>
        </authorList>
    </citation>
    <scope>NUCLEOTIDE SEQUENCE</scope>
</reference>
<protein>
    <submittedName>
        <fullName evidence="1">Uncharacterized protein</fullName>
    </submittedName>
</protein>
<sequence>MQTARFQGMVLLQLYQAVRQYLLGVLLHL</sequence>
<name>A0A381WVH7_9ZZZZ</name>
<proteinExistence type="predicted"/>
<organism evidence="1">
    <name type="scientific">marine metagenome</name>
    <dbReference type="NCBI Taxonomy" id="408172"/>
    <lineage>
        <taxon>unclassified sequences</taxon>
        <taxon>metagenomes</taxon>
        <taxon>ecological metagenomes</taxon>
    </lineage>
</organism>